<evidence type="ECO:0000313" key="2">
    <source>
        <dbReference type="EMBL" id="PRW58307.1"/>
    </source>
</evidence>
<feature type="chain" id="PRO_5015124394" evidence="1">
    <location>
        <begin position="20"/>
        <end position="132"/>
    </location>
</feature>
<accession>A0A2P6TW67</accession>
<comment type="caution">
    <text evidence="2">The sequence shown here is derived from an EMBL/GenBank/DDBJ whole genome shotgun (WGS) entry which is preliminary data.</text>
</comment>
<evidence type="ECO:0000256" key="1">
    <source>
        <dbReference type="SAM" id="SignalP"/>
    </source>
</evidence>
<keyword evidence="1" id="KW-0732">Signal</keyword>
<name>A0A2P6TW67_CHLSO</name>
<reference evidence="2 3" key="1">
    <citation type="journal article" date="2018" name="Plant J.">
        <title>Genome sequences of Chlorella sorokiniana UTEX 1602 and Micractinium conductrix SAG 241.80: implications to maltose excretion by a green alga.</title>
        <authorList>
            <person name="Arriola M.B."/>
            <person name="Velmurugan N."/>
            <person name="Zhang Y."/>
            <person name="Plunkett M.H."/>
            <person name="Hondzo H."/>
            <person name="Barney B.M."/>
        </authorList>
    </citation>
    <scope>NUCLEOTIDE SEQUENCE [LARGE SCALE GENOMIC DNA]</scope>
    <source>
        <strain evidence="3">UTEX 1602</strain>
    </source>
</reference>
<keyword evidence="3" id="KW-1185">Reference proteome</keyword>
<protein>
    <submittedName>
        <fullName evidence="2">FAD-linked oxidoreductase</fullName>
    </submittedName>
</protein>
<gene>
    <name evidence="2" type="ORF">C2E21_3241</name>
</gene>
<dbReference type="OrthoDB" id="10316634at2759"/>
<feature type="signal peptide" evidence="1">
    <location>
        <begin position="1"/>
        <end position="19"/>
    </location>
</feature>
<dbReference type="AlphaFoldDB" id="A0A2P6TW67"/>
<dbReference type="EMBL" id="LHPG02000005">
    <property type="protein sequence ID" value="PRW58307.1"/>
    <property type="molecule type" value="Genomic_DNA"/>
</dbReference>
<dbReference type="PROSITE" id="PS51257">
    <property type="entry name" value="PROKAR_LIPOPROTEIN"/>
    <property type="match status" value="1"/>
</dbReference>
<organism evidence="2 3">
    <name type="scientific">Chlorella sorokiniana</name>
    <name type="common">Freshwater green alga</name>
    <dbReference type="NCBI Taxonomy" id="3076"/>
    <lineage>
        <taxon>Eukaryota</taxon>
        <taxon>Viridiplantae</taxon>
        <taxon>Chlorophyta</taxon>
        <taxon>core chlorophytes</taxon>
        <taxon>Trebouxiophyceae</taxon>
        <taxon>Chlorellales</taxon>
        <taxon>Chlorellaceae</taxon>
        <taxon>Chlorella clade</taxon>
        <taxon>Chlorella</taxon>
    </lineage>
</organism>
<dbReference type="Proteomes" id="UP000239899">
    <property type="component" value="Unassembled WGS sequence"/>
</dbReference>
<proteinExistence type="predicted"/>
<sequence length="132" mass="13887">MRCLLLLAALAALLACASANNHVCNSGWQDLIEPSANGQTYGNPHADAMFASAMTAGVASQGCGLLSSTKYEACYSSGAFLRSKSVAGEWGFGGQLKVFCPNKNAPELWNALAVADVKGSKWELTDFSYTRA</sequence>
<evidence type="ECO:0000313" key="3">
    <source>
        <dbReference type="Proteomes" id="UP000239899"/>
    </source>
</evidence>